<feature type="transmembrane region" description="Helical" evidence="7">
    <location>
        <begin position="157"/>
        <end position="177"/>
    </location>
</feature>
<feature type="region of interest" description="Disordered" evidence="6">
    <location>
        <begin position="1"/>
        <end position="25"/>
    </location>
</feature>
<comment type="caution">
    <text evidence="9">The sequence shown here is derived from an EMBL/GenBank/DDBJ whole genome shotgun (WGS) entry which is preliminary data.</text>
</comment>
<keyword evidence="2" id="KW-1003">Cell membrane</keyword>
<reference evidence="9 10" key="1">
    <citation type="submission" date="2019-07" db="EMBL/GenBank/DDBJ databases">
        <title>Whole genome shotgun sequence of Acetobacter oeni NBRC 105207.</title>
        <authorList>
            <person name="Hosoyama A."/>
            <person name="Uohara A."/>
            <person name="Ohji S."/>
            <person name="Ichikawa N."/>
        </authorList>
    </citation>
    <scope>NUCLEOTIDE SEQUENCE [LARGE SCALE GENOMIC DNA]</scope>
    <source>
        <strain evidence="9 10">NBRC 105207</strain>
    </source>
</reference>
<comment type="subcellular location">
    <subcellularLocation>
        <location evidence="1">Cell membrane</location>
        <topology evidence="1">Multi-pass membrane protein</topology>
    </subcellularLocation>
</comment>
<evidence type="ECO:0000256" key="2">
    <source>
        <dbReference type="ARBA" id="ARBA00022475"/>
    </source>
</evidence>
<gene>
    <name evidence="9" type="primary">yxaI</name>
    <name evidence="9" type="ORF">AOE01nite_15830</name>
</gene>
<evidence type="ECO:0000259" key="8">
    <source>
        <dbReference type="Pfam" id="PF06271"/>
    </source>
</evidence>
<dbReference type="EMBL" id="BJYG01000019">
    <property type="protein sequence ID" value="GEN63359.1"/>
    <property type="molecule type" value="Genomic_DNA"/>
</dbReference>
<dbReference type="OrthoDB" id="9793824at2"/>
<sequence length="206" mass="22554">MSSAIPPGWGQSGWSGREAGGPGGGLSGDEQSVLGYAGFWIRMLAVMLDGLILGVAGYFLRLLAIPTLRFDTIEVPGDSPSYEVAYRTTDFFYSIPFPHAHVDTAGNSPFFFLLSLTYAVVSEASLMRGTPGKWLLGLHVCDFSGERISLIRSLVRNLVKTFISFPFFCLGVLMVAFTPRKQGLHDIIAGTLVLRKQRVVQFSERI</sequence>
<keyword evidence="4 7" id="KW-1133">Transmembrane helix</keyword>
<evidence type="ECO:0000256" key="1">
    <source>
        <dbReference type="ARBA" id="ARBA00004651"/>
    </source>
</evidence>
<dbReference type="PANTHER" id="PTHR36115">
    <property type="entry name" value="PROLINE-RICH ANTIGEN HOMOLOG-RELATED"/>
    <property type="match status" value="1"/>
</dbReference>
<keyword evidence="5 7" id="KW-0472">Membrane</keyword>
<dbReference type="AlphaFoldDB" id="A0A511XK95"/>
<dbReference type="PANTHER" id="PTHR36115:SF9">
    <property type="entry name" value="LMO1584 PROTEIN"/>
    <property type="match status" value="1"/>
</dbReference>
<accession>A0A511XK95</accession>
<keyword evidence="3 7" id="KW-0812">Transmembrane</keyword>
<evidence type="ECO:0000313" key="10">
    <source>
        <dbReference type="Proteomes" id="UP000321746"/>
    </source>
</evidence>
<proteinExistence type="predicted"/>
<keyword evidence="10" id="KW-1185">Reference proteome</keyword>
<dbReference type="Proteomes" id="UP000321746">
    <property type="component" value="Unassembled WGS sequence"/>
</dbReference>
<dbReference type="RefSeq" id="WP_146887841.1">
    <property type="nucleotide sequence ID" value="NZ_BJYG01000019.1"/>
</dbReference>
<feature type="transmembrane region" description="Helical" evidence="7">
    <location>
        <begin position="39"/>
        <end position="60"/>
    </location>
</feature>
<organism evidence="9 10">
    <name type="scientific">Acetobacter oeni</name>
    <dbReference type="NCBI Taxonomy" id="304077"/>
    <lineage>
        <taxon>Bacteria</taxon>
        <taxon>Pseudomonadati</taxon>
        <taxon>Pseudomonadota</taxon>
        <taxon>Alphaproteobacteria</taxon>
        <taxon>Acetobacterales</taxon>
        <taxon>Acetobacteraceae</taxon>
        <taxon>Acetobacter</taxon>
    </lineage>
</organism>
<dbReference type="Pfam" id="PF06271">
    <property type="entry name" value="RDD"/>
    <property type="match status" value="1"/>
</dbReference>
<evidence type="ECO:0000256" key="4">
    <source>
        <dbReference type="ARBA" id="ARBA00022989"/>
    </source>
</evidence>
<evidence type="ECO:0000256" key="5">
    <source>
        <dbReference type="ARBA" id="ARBA00023136"/>
    </source>
</evidence>
<evidence type="ECO:0000256" key="3">
    <source>
        <dbReference type="ARBA" id="ARBA00022692"/>
    </source>
</evidence>
<protein>
    <recommendedName>
        <fullName evidence="8">RDD domain-containing protein</fullName>
    </recommendedName>
</protein>
<evidence type="ECO:0000256" key="7">
    <source>
        <dbReference type="SAM" id="Phobius"/>
    </source>
</evidence>
<dbReference type="InterPro" id="IPR051791">
    <property type="entry name" value="Pra-immunoreactive"/>
</dbReference>
<dbReference type="GO" id="GO:0005886">
    <property type="term" value="C:plasma membrane"/>
    <property type="evidence" value="ECO:0007669"/>
    <property type="project" value="UniProtKB-SubCell"/>
</dbReference>
<name>A0A511XK95_9PROT</name>
<dbReference type="InterPro" id="IPR010432">
    <property type="entry name" value="RDD"/>
</dbReference>
<evidence type="ECO:0000313" key="9">
    <source>
        <dbReference type="EMBL" id="GEN63359.1"/>
    </source>
</evidence>
<feature type="domain" description="RDD" evidence="8">
    <location>
        <begin position="36"/>
        <end position="190"/>
    </location>
</feature>
<feature type="compositionally biased region" description="Gly residues" evidence="6">
    <location>
        <begin position="10"/>
        <end position="25"/>
    </location>
</feature>
<evidence type="ECO:0000256" key="6">
    <source>
        <dbReference type="SAM" id="MobiDB-lite"/>
    </source>
</evidence>